<dbReference type="AlphaFoldDB" id="A0ABD2WNZ5"/>
<keyword evidence="2" id="KW-1185">Reference proteome</keyword>
<dbReference type="Proteomes" id="UP001627154">
    <property type="component" value="Unassembled WGS sequence"/>
</dbReference>
<dbReference type="EMBL" id="JBJJXI010000092">
    <property type="protein sequence ID" value="KAL3394455.1"/>
    <property type="molecule type" value="Genomic_DNA"/>
</dbReference>
<accession>A0ABD2WNZ5</accession>
<dbReference type="PANTHER" id="PTHR46113:SF1">
    <property type="entry name" value="PEPTIDASE M17 LEUCYL AMINOPEPTIDASE N-TERMINAL DOMAIN-CONTAINING PROTEIN"/>
    <property type="match status" value="1"/>
</dbReference>
<gene>
    <name evidence="1" type="ORF">TKK_011460</name>
</gene>
<sequence length="242" mass="28391">MSKSIYCLKLFLFRQEFRKEFSLSAEEIDSLREICIFIILIYLRAWFTCSIAIQAPNNDLHLIKQLISYKQINFEVATKALLKLSEHVWYLGEDLIALSLFDDHVDIEMKKKICKALTNEESTIVKKRRKVELSTIDSFTGKDLSDFVSEKSLKLFEVFDLPSDFLDLDIELWQDSNEYKASHDFLKNLMVVNDVAERGIALIEDYNNCLTKNEKQLQYLLQIVREHRKRFPNCNKTTLSSL</sequence>
<protein>
    <submittedName>
        <fullName evidence="1">Uncharacterized protein</fullName>
    </submittedName>
</protein>
<reference evidence="1 2" key="1">
    <citation type="journal article" date="2024" name="bioRxiv">
        <title>A reference genome for Trichogramma kaykai: A tiny desert-dwelling parasitoid wasp with competing sex-ratio distorters.</title>
        <authorList>
            <person name="Culotta J."/>
            <person name="Lindsey A.R."/>
        </authorList>
    </citation>
    <scope>NUCLEOTIDE SEQUENCE [LARGE SCALE GENOMIC DNA]</scope>
    <source>
        <strain evidence="1 2">KSX58</strain>
    </source>
</reference>
<organism evidence="1 2">
    <name type="scientific">Trichogramma kaykai</name>
    <dbReference type="NCBI Taxonomy" id="54128"/>
    <lineage>
        <taxon>Eukaryota</taxon>
        <taxon>Metazoa</taxon>
        <taxon>Ecdysozoa</taxon>
        <taxon>Arthropoda</taxon>
        <taxon>Hexapoda</taxon>
        <taxon>Insecta</taxon>
        <taxon>Pterygota</taxon>
        <taxon>Neoptera</taxon>
        <taxon>Endopterygota</taxon>
        <taxon>Hymenoptera</taxon>
        <taxon>Apocrita</taxon>
        <taxon>Proctotrupomorpha</taxon>
        <taxon>Chalcidoidea</taxon>
        <taxon>Trichogrammatidae</taxon>
        <taxon>Trichogramma</taxon>
    </lineage>
</organism>
<dbReference type="PANTHER" id="PTHR46113">
    <property type="entry name" value="SNAC DOMAIN-CONTAINING PROTEIN"/>
    <property type="match status" value="1"/>
</dbReference>
<evidence type="ECO:0000313" key="1">
    <source>
        <dbReference type="EMBL" id="KAL3394455.1"/>
    </source>
</evidence>
<evidence type="ECO:0000313" key="2">
    <source>
        <dbReference type="Proteomes" id="UP001627154"/>
    </source>
</evidence>
<comment type="caution">
    <text evidence="1">The sequence shown here is derived from an EMBL/GenBank/DDBJ whole genome shotgun (WGS) entry which is preliminary data.</text>
</comment>
<name>A0ABD2WNZ5_9HYME</name>
<proteinExistence type="predicted"/>